<dbReference type="GO" id="GO:0001228">
    <property type="term" value="F:DNA-binding transcription activator activity, RNA polymerase II-specific"/>
    <property type="evidence" value="ECO:0007669"/>
    <property type="project" value="InterPro"/>
</dbReference>
<evidence type="ECO:0000259" key="4">
    <source>
        <dbReference type="Pfam" id="PF00808"/>
    </source>
</evidence>
<comment type="caution">
    <text evidence="5">The sequence shown here is derived from an EMBL/GenBank/DDBJ whole genome shotgun (WGS) entry which is preliminary data.</text>
</comment>
<gene>
    <name evidence="5" type="ORF">RJ639_005797</name>
</gene>
<evidence type="ECO:0000256" key="3">
    <source>
        <dbReference type="ARBA" id="ARBA00023163"/>
    </source>
</evidence>
<protein>
    <recommendedName>
        <fullName evidence="4">Transcription factor CBF/NF-Y/archaeal histone domain-containing protein</fullName>
    </recommendedName>
</protein>
<dbReference type="AlphaFoldDB" id="A0AA89AUL8"/>
<sequence>MPRGRKQERLHLPISNIVRIMRWILPPHAKISEEAKEAIQECASEYISSVTAEANEKCWTEHRKTITSDDLIQALAKLGFDDQVVALKSYLQRYREDVAERNMAHMPPFLRRTAGYQVPVVPAIRDGTGFSMGHGQEYDQHMPGPSAVGVLDPMAVMNGFFYFNPPDAGSSSDATRNGSCTS</sequence>
<dbReference type="EMBL" id="JAVXUP010001110">
    <property type="protein sequence ID" value="KAK3015857.1"/>
    <property type="molecule type" value="Genomic_DNA"/>
</dbReference>
<dbReference type="PANTHER" id="PTHR11064">
    <property type="entry name" value="CCAAT-BINDING TRANSCRIPTION FACTOR-RELATED"/>
    <property type="match status" value="1"/>
</dbReference>
<feature type="domain" description="Transcription factor CBF/NF-Y/archaeal histone" evidence="4">
    <location>
        <begin position="11"/>
        <end position="75"/>
    </location>
</feature>
<comment type="similarity">
    <text evidence="1">Belongs to the NFYB/HAP3 subunit family.</text>
</comment>
<dbReference type="CDD" id="cd22907">
    <property type="entry name" value="HFD_NFYB"/>
    <property type="match status" value="1"/>
</dbReference>
<dbReference type="Gene3D" id="1.10.20.10">
    <property type="entry name" value="Histone, subunit A"/>
    <property type="match status" value="1"/>
</dbReference>
<dbReference type="GO" id="GO:0046982">
    <property type="term" value="F:protein heterodimerization activity"/>
    <property type="evidence" value="ECO:0007669"/>
    <property type="project" value="InterPro"/>
</dbReference>
<dbReference type="InterPro" id="IPR003958">
    <property type="entry name" value="CBFA_NFYB_domain"/>
</dbReference>
<dbReference type="GO" id="GO:0016602">
    <property type="term" value="C:CCAAT-binding factor complex"/>
    <property type="evidence" value="ECO:0007669"/>
    <property type="project" value="InterPro"/>
</dbReference>
<reference evidence="5" key="1">
    <citation type="submission" date="2022-12" db="EMBL/GenBank/DDBJ databases">
        <title>Draft genome assemblies for two species of Escallonia (Escalloniales).</title>
        <authorList>
            <person name="Chanderbali A."/>
            <person name="Dervinis C."/>
            <person name="Anghel I."/>
            <person name="Soltis D."/>
            <person name="Soltis P."/>
            <person name="Zapata F."/>
        </authorList>
    </citation>
    <scope>NUCLEOTIDE SEQUENCE</scope>
    <source>
        <strain evidence="5">UCBG64.0493</strain>
        <tissue evidence="5">Leaf</tissue>
    </source>
</reference>
<keyword evidence="3" id="KW-0804">Transcription</keyword>
<dbReference type="Proteomes" id="UP001188597">
    <property type="component" value="Unassembled WGS sequence"/>
</dbReference>
<organism evidence="5 6">
    <name type="scientific">Escallonia herrerae</name>
    <dbReference type="NCBI Taxonomy" id="1293975"/>
    <lineage>
        <taxon>Eukaryota</taxon>
        <taxon>Viridiplantae</taxon>
        <taxon>Streptophyta</taxon>
        <taxon>Embryophyta</taxon>
        <taxon>Tracheophyta</taxon>
        <taxon>Spermatophyta</taxon>
        <taxon>Magnoliopsida</taxon>
        <taxon>eudicotyledons</taxon>
        <taxon>Gunneridae</taxon>
        <taxon>Pentapetalae</taxon>
        <taxon>asterids</taxon>
        <taxon>campanulids</taxon>
        <taxon>Escalloniales</taxon>
        <taxon>Escalloniaceae</taxon>
        <taxon>Escallonia</taxon>
    </lineage>
</organism>
<evidence type="ECO:0000256" key="1">
    <source>
        <dbReference type="ARBA" id="ARBA00009053"/>
    </source>
</evidence>
<dbReference type="PRINTS" id="PR00615">
    <property type="entry name" value="CCAATSUBUNTA"/>
</dbReference>
<accession>A0AA89AUL8</accession>
<dbReference type="InterPro" id="IPR009072">
    <property type="entry name" value="Histone-fold"/>
</dbReference>
<keyword evidence="2" id="KW-0805">Transcription regulation</keyword>
<dbReference type="PANTHER" id="PTHR11064:SF196">
    <property type="entry name" value="NUCLEAR TRANSCRIPTION FACTOR Y SUBUNIT B-6"/>
    <property type="match status" value="1"/>
</dbReference>
<evidence type="ECO:0000313" key="6">
    <source>
        <dbReference type="Proteomes" id="UP001188597"/>
    </source>
</evidence>
<dbReference type="SUPFAM" id="SSF47113">
    <property type="entry name" value="Histone-fold"/>
    <property type="match status" value="1"/>
</dbReference>
<dbReference type="InterPro" id="IPR027113">
    <property type="entry name" value="Transc_fact_NFYB/HAP3"/>
</dbReference>
<dbReference type="GO" id="GO:0000978">
    <property type="term" value="F:RNA polymerase II cis-regulatory region sequence-specific DNA binding"/>
    <property type="evidence" value="ECO:0007669"/>
    <property type="project" value="TreeGrafter"/>
</dbReference>
<keyword evidence="6" id="KW-1185">Reference proteome</keyword>
<name>A0AA89AUL8_9ASTE</name>
<evidence type="ECO:0000313" key="5">
    <source>
        <dbReference type="EMBL" id="KAK3015857.1"/>
    </source>
</evidence>
<proteinExistence type="inferred from homology"/>
<dbReference type="Pfam" id="PF00808">
    <property type="entry name" value="CBFD_NFYB_HMF"/>
    <property type="match status" value="1"/>
</dbReference>
<evidence type="ECO:0000256" key="2">
    <source>
        <dbReference type="ARBA" id="ARBA00023015"/>
    </source>
</evidence>